<dbReference type="AlphaFoldDB" id="A0A0M0H1X0"/>
<keyword evidence="4" id="KW-1185">Reference proteome</keyword>
<dbReference type="GeneID" id="42305863"/>
<dbReference type="PATRIC" id="fig|47500.9.peg.3654"/>
<accession>A0A0M0H1X0</accession>
<dbReference type="Pfam" id="PF03837">
    <property type="entry name" value="RecT"/>
    <property type="match status" value="1"/>
</dbReference>
<dbReference type="Proteomes" id="UP000037269">
    <property type="component" value="Unassembled WGS sequence"/>
</dbReference>
<evidence type="ECO:0000313" key="5">
    <source>
        <dbReference type="Proteomes" id="UP000182836"/>
    </source>
</evidence>
<evidence type="ECO:0000313" key="4">
    <source>
        <dbReference type="Proteomes" id="UP000037269"/>
    </source>
</evidence>
<reference evidence="2 4" key="1">
    <citation type="submission" date="2015-07" db="EMBL/GenBank/DDBJ databases">
        <title>Fjat-14205 dsm 2895.</title>
        <authorList>
            <person name="Liu B."/>
            <person name="Wang J."/>
            <person name="Zhu Y."/>
            <person name="Liu G."/>
            <person name="Chen Q."/>
            <person name="Chen Z."/>
            <person name="Lan J."/>
            <person name="Che J."/>
            <person name="Ge C."/>
            <person name="Shi H."/>
            <person name="Pan Z."/>
            <person name="Liu X."/>
        </authorList>
    </citation>
    <scope>NUCLEOTIDE SEQUENCE [LARGE SCALE GENOMIC DNA]</scope>
    <source>
        <strain evidence="2 4">DSM 2895</strain>
    </source>
</reference>
<protein>
    <submittedName>
        <fullName evidence="2">Recombinase RecT</fullName>
    </submittedName>
    <submittedName>
        <fullName evidence="3">Recombination protein RecT</fullName>
    </submittedName>
</protein>
<evidence type="ECO:0000256" key="1">
    <source>
        <dbReference type="SAM" id="MobiDB-lite"/>
    </source>
</evidence>
<evidence type="ECO:0000313" key="3">
    <source>
        <dbReference type="EMBL" id="SDJ71433.1"/>
    </source>
</evidence>
<gene>
    <name evidence="2" type="ORF">AF333_11780</name>
    <name evidence="3" type="ORF">SAMN04487909_12634</name>
</gene>
<organism evidence="2 4">
    <name type="scientific">Aneurinibacillus migulanus</name>
    <name type="common">Bacillus migulanus</name>
    <dbReference type="NCBI Taxonomy" id="47500"/>
    <lineage>
        <taxon>Bacteria</taxon>
        <taxon>Bacillati</taxon>
        <taxon>Bacillota</taxon>
        <taxon>Bacilli</taxon>
        <taxon>Bacillales</taxon>
        <taxon>Paenibacillaceae</taxon>
        <taxon>Aneurinibacillus group</taxon>
        <taxon>Aneurinibacillus</taxon>
    </lineage>
</organism>
<proteinExistence type="predicted"/>
<evidence type="ECO:0000313" key="2">
    <source>
        <dbReference type="EMBL" id="KON96068.1"/>
    </source>
</evidence>
<dbReference type="NCBIfam" id="NF007351">
    <property type="entry name" value="PRK09846.1"/>
    <property type="match status" value="1"/>
</dbReference>
<reference evidence="3 5" key="2">
    <citation type="submission" date="2016-10" db="EMBL/GenBank/DDBJ databases">
        <authorList>
            <person name="de Groot N.N."/>
        </authorList>
    </citation>
    <scope>NUCLEOTIDE SEQUENCE [LARGE SCALE GENOMIC DNA]</scope>
    <source>
        <strain evidence="3 5">DSM 2895</strain>
    </source>
</reference>
<feature type="region of interest" description="Disordered" evidence="1">
    <location>
        <begin position="1"/>
        <end position="25"/>
    </location>
</feature>
<dbReference type="EMBL" id="LGUG01000004">
    <property type="protein sequence ID" value="KON96068.1"/>
    <property type="molecule type" value="Genomic_DNA"/>
</dbReference>
<dbReference type="RefSeq" id="WP_043066935.1">
    <property type="nucleotide sequence ID" value="NZ_BJOA01000085.1"/>
</dbReference>
<dbReference type="Proteomes" id="UP000182836">
    <property type="component" value="Unassembled WGS sequence"/>
</dbReference>
<dbReference type="GO" id="GO:0003677">
    <property type="term" value="F:DNA binding"/>
    <property type="evidence" value="ECO:0007669"/>
    <property type="project" value="InterPro"/>
</dbReference>
<dbReference type="InterPro" id="IPR018330">
    <property type="entry name" value="RecT_fam"/>
</dbReference>
<dbReference type="GO" id="GO:0006259">
    <property type="term" value="P:DNA metabolic process"/>
    <property type="evidence" value="ECO:0007669"/>
    <property type="project" value="InterPro"/>
</dbReference>
<dbReference type="NCBIfam" id="TIGR00616">
    <property type="entry name" value="rect"/>
    <property type="match status" value="1"/>
</dbReference>
<dbReference type="InterPro" id="IPR004590">
    <property type="entry name" value="ssDNA_annealing_RecT"/>
</dbReference>
<dbReference type="OrthoDB" id="1045432at2"/>
<feature type="compositionally biased region" description="Polar residues" evidence="1">
    <location>
        <begin position="8"/>
        <end position="19"/>
    </location>
</feature>
<dbReference type="STRING" id="47500.AF333_11780"/>
<name>A0A0M0H1X0_ANEMI</name>
<sequence>MADDLKSKLQTKAQETQSSPPTPAQTIGAYLKKMEPEIARVMPKHMDVDRLLRIALTTIRTNPQLLECTIPSLLGAVMQAAQLGLEPGLLGQCYIIPYGREATFIIGYKGMIDLARRSGNIKSIYAHEVYSNDEFEYEYGLHPSLTHRPVMNERGEFIGVYAVAHFMDGGYQFEFMSKEEIDRRRMRSRSYNSGPWVTDYEEMAKKTVIRHMFKYLPLSVEIMRSAAQDETVRPDITEDPVSVYNRPLEAQVISVKDMPTQRGQQQETTEREKDEQTNEQSGSRQNKGRKNEIDD</sequence>
<dbReference type="EMBL" id="FNED01000026">
    <property type="protein sequence ID" value="SDJ71433.1"/>
    <property type="molecule type" value="Genomic_DNA"/>
</dbReference>
<feature type="region of interest" description="Disordered" evidence="1">
    <location>
        <begin position="250"/>
        <end position="295"/>
    </location>
</feature>